<comment type="caution">
    <text evidence="2">The sequence shown here is derived from an EMBL/GenBank/DDBJ whole genome shotgun (WGS) entry which is preliminary data.</text>
</comment>
<sequence>MGAIPTFGGVAFDCPDPAALAGFYRSVLEWAEPEIAEDGHWATLVDPRGGVRLEFQRVADYRAPEWPSQNLPQQAHLDLDVTDLEAAHQRILGLGAKLLDDSPETFRVYADPVGHPFCLCAC</sequence>
<dbReference type="Proteomes" id="UP001595764">
    <property type="component" value="Unassembled WGS sequence"/>
</dbReference>
<dbReference type="SUPFAM" id="SSF54593">
    <property type="entry name" value="Glyoxalase/Bleomycin resistance protein/Dihydroxybiphenyl dioxygenase"/>
    <property type="match status" value="1"/>
</dbReference>
<gene>
    <name evidence="2" type="ORF">ACFORO_35075</name>
</gene>
<dbReference type="PANTHER" id="PTHR35908">
    <property type="entry name" value="HYPOTHETICAL FUSION PROTEIN"/>
    <property type="match status" value="1"/>
</dbReference>
<protein>
    <submittedName>
        <fullName evidence="2">VOC family protein</fullName>
    </submittedName>
</protein>
<reference evidence="3" key="1">
    <citation type="journal article" date="2019" name="Int. J. Syst. Evol. Microbiol.">
        <title>The Global Catalogue of Microorganisms (GCM) 10K type strain sequencing project: providing services to taxonomists for standard genome sequencing and annotation.</title>
        <authorList>
            <consortium name="The Broad Institute Genomics Platform"/>
            <consortium name="The Broad Institute Genome Sequencing Center for Infectious Disease"/>
            <person name="Wu L."/>
            <person name="Ma J."/>
        </authorList>
    </citation>
    <scope>NUCLEOTIDE SEQUENCE [LARGE SCALE GENOMIC DNA]</scope>
    <source>
        <strain evidence="3">CGMCC 4.7682</strain>
    </source>
</reference>
<feature type="domain" description="Glyoxalase-like" evidence="1">
    <location>
        <begin position="10"/>
        <end position="120"/>
    </location>
</feature>
<name>A0ABV7QSW2_9PSEU</name>
<dbReference type="InterPro" id="IPR041581">
    <property type="entry name" value="Glyoxalase_6"/>
</dbReference>
<proteinExistence type="predicted"/>
<organism evidence="2 3">
    <name type="scientific">Amycolatopsis halotolerans</name>
    <dbReference type="NCBI Taxonomy" id="330083"/>
    <lineage>
        <taxon>Bacteria</taxon>
        <taxon>Bacillati</taxon>
        <taxon>Actinomycetota</taxon>
        <taxon>Actinomycetes</taxon>
        <taxon>Pseudonocardiales</taxon>
        <taxon>Pseudonocardiaceae</taxon>
        <taxon>Amycolatopsis</taxon>
    </lineage>
</organism>
<evidence type="ECO:0000313" key="2">
    <source>
        <dbReference type="EMBL" id="MFC3515434.1"/>
    </source>
</evidence>
<dbReference type="Pfam" id="PF18029">
    <property type="entry name" value="Glyoxalase_6"/>
    <property type="match status" value="1"/>
</dbReference>
<keyword evidence="3" id="KW-1185">Reference proteome</keyword>
<dbReference type="RefSeq" id="WP_377874208.1">
    <property type="nucleotide sequence ID" value="NZ_JBHMAY010000070.1"/>
</dbReference>
<dbReference type="CDD" id="cd06587">
    <property type="entry name" value="VOC"/>
    <property type="match status" value="1"/>
</dbReference>
<dbReference type="InterPro" id="IPR029068">
    <property type="entry name" value="Glyas_Bleomycin-R_OHBP_Dase"/>
</dbReference>
<evidence type="ECO:0000313" key="3">
    <source>
        <dbReference type="Proteomes" id="UP001595764"/>
    </source>
</evidence>
<accession>A0ABV7QSW2</accession>
<dbReference type="PANTHER" id="PTHR35908:SF1">
    <property type="entry name" value="CONSERVED PROTEIN"/>
    <property type="match status" value="1"/>
</dbReference>
<dbReference type="Gene3D" id="3.10.180.10">
    <property type="entry name" value="2,3-Dihydroxybiphenyl 1,2-Dioxygenase, domain 1"/>
    <property type="match status" value="1"/>
</dbReference>
<evidence type="ECO:0000259" key="1">
    <source>
        <dbReference type="Pfam" id="PF18029"/>
    </source>
</evidence>
<dbReference type="EMBL" id="JBHRWI010000050">
    <property type="protein sequence ID" value="MFC3515434.1"/>
    <property type="molecule type" value="Genomic_DNA"/>
</dbReference>